<sequence length="448" mass="51846">MSNAAEVIGSVSFDLKILPTEGFQWLPIFNTTKDQIFIMPEEVDKGKILILINPDKKNPFHQSPPQILKLKTSILNNPQDCLHKEKSYHQLEIPKLDNQYKGFIETLSTETEKQKQINNKYYLLFEDLTRELKSTKLLLSEEHKLRIEMQEKTNKVTQEYEENLKRAKIREDTLLRMLEKKDDELNNLITQITHLKTELRNLDYEKQQNIDIVDDYKKELVQSNMIRLNKELTLVKSLLEESETQRHKLQQYIQELPETPSKLNSFTSPKSLGSTIEVECSDDTLECKQMDVILNDFMKKYDKNNKNLEEKVFNGSGKIETNNRNGHNRFGSMQEINTCEDLALDYYKKKILAKNILSPSASACMVNGILNNKNDGFKTHRRGITVGISLEGDENEEIATVRGIKSPPDTNFIKNKNLGSKGSLMQTSTTPLRERIANKKYVKKVPFK</sequence>
<keyword evidence="3" id="KW-1185">Reference proteome</keyword>
<keyword evidence="1" id="KW-0175">Coiled coil</keyword>
<name>A0A1R2B5X9_9CILI</name>
<dbReference type="Proteomes" id="UP000187209">
    <property type="component" value="Unassembled WGS sequence"/>
</dbReference>
<gene>
    <name evidence="2" type="ORF">SteCoe_29433</name>
</gene>
<dbReference type="OrthoDB" id="324918at2759"/>
<dbReference type="EMBL" id="MPUH01000923">
    <property type="protein sequence ID" value="OMJ72169.1"/>
    <property type="molecule type" value="Genomic_DNA"/>
</dbReference>
<evidence type="ECO:0000256" key="1">
    <source>
        <dbReference type="SAM" id="Coils"/>
    </source>
</evidence>
<evidence type="ECO:0000313" key="2">
    <source>
        <dbReference type="EMBL" id="OMJ72169.1"/>
    </source>
</evidence>
<proteinExistence type="predicted"/>
<feature type="coiled-coil region" evidence="1">
    <location>
        <begin position="150"/>
        <end position="205"/>
    </location>
</feature>
<dbReference type="AlphaFoldDB" id="A0A1R2B5X9"/>
<protein>
    <submittedName>
        <fullName evidence="2">Uncharacterized protein</fullName>
    </submittedName>
</protein>
<evidence type="ECO:0000313" key="3">
    <source>
        <dbReference type="Proteomes" id="UP000187209"/>
    </source>
</evidence>
<comment type="caution">
    <text evidence="2">The sequence shown here is derived from an EMBL/GenBank/DDBJ whole genome shotgun (WGS) entry which is preliminary data.</text>
</comment>
<accession>A0A1R2B5X9</accession>
<reference evidence="2 3" key="1">
    <citation type="submission" date="2016-11" db="EMBL/GenBank/DDBJ databases">
        <title>The macronuclear genome of Stentor coeruleus: a giant cell with tiny introns.</title>
        <authorList>
            <person name="Slabodnick M."/>
            <person name="Ruby J.G."/>
            <person name="Reiff S.B."/>
            <person name="Swart E.C."/>
            <person name="Gosai S."/>
            <person name="Prabakaran S."/>
            <person name="Witkowska E."/>
            <person name="Larue G.E."/>
            <person name="Fisher S."/>
            <person name="Freeman R.M."/>
            <person name="Gunawardena J."/>
            <person name="Chu W."/>
            <person name="Stover N.A."/>
            <person name="Gregory B.D."/>
            <person name="Nowacki M."/>
            <person name="Derisi J."/>
            <person name="Roy S.W."/>
            <person name="Marshall W.F."/>
            <person name="Sood P."/>
        </authorList>
    </citation>
    <scope>NUCLEOTIDE SEQUENCE [LARGE SCALE GENOMIC DNA]</scope>
    <source>
        <strain evidence="2">WM001</strain>
    </source>
</reference>
<organism evidence="2 3">
    <name type="scientific">Stentor coeruleus</name>
    <dbReference type="NCBI Taxonomy" id="5963"/>
    <lineage>
        <taxon>Eukaryota</taxon>
        <taxon>Sar</taxon>
        <taxon>Alveolata</taxon>
        <taxon>Ciliophora</taxon>
        <taxon>Postciliodesmatophora</taxon>
        <taxon>Heterotrichea</taxon>
        <taxon>Heterotrichida</taxon>
        <taxon>Stentoridae</taxon>
        <taxon>Stentor</taxon>
    </lineage>
</organism>